<dbReference type="InterPro" id="IPR013819">
    <property type="entry name" value="LipOase_C"/>
</dbReference>
<evidence type="ECO:0000259" key="3">
    <source>
        <dbReference type="PROSITE" id="PS51393"/>
    </source>
</evidence>
<keyword evidence="1" id="KW-0479">Metal-binding</keyword>
<dbReference type="AlphaFoldDB" id="A0A916DXR8"/>
<dbReference type="SUPFAM" id="SSF48484">
    <property type="entry name" value="Lipoxigenase"/>
    <property type="match status" value="1"/>
</dbReference>
<dbReference type="InterPro" id="IPR036226">
    <property type="entry name" value="LipOase_C_sf"/>
</dbReference>
<sequence length="611" mass="71018">MRKVKGRLVSTVRKDNEIKPIANASLQLWDLDLIENDFLTAGTTDEAGYFELEYDPNKGNKWNDIPDLVLRFLDREYSYDKMGQPVSNWFVVKNFHAGNNITAKVFDFGTLQVAFWEYEDTEGLNNVCFTPRVAIVDKKTPQAQRPGRTSEQIQVGLTHFIAHNKHTLVTKFSNHHPSNVEIEDDYELNRTRKIKEKSRSDDFLSDMVLNGFNPCNLKKGTKENTYFVDFKWDGLELDTRHFAPNTTANFKLINNKLKLESIALQKRLGGDNSAHAQYRKPKLYTPQDPEWGRIKRIFRCNYFLFGEVETHLSETHLNIEQYIIPIRRNLLNNPIARLLLPHFYGTTDVNMAANEILLSADGLVQKCSALTPKSVKKISRTAFGTLNWYGWKPRKPLCKGHSFAEIGQLYWKTLNRYVRKYVNANLSQIKQYWKEIRTMSEELVFHSLPYVPLSEQLYYDKNEINTSNKIHPYVNGKESAISPVTVTDSPEKKDINNIIQFCCYLIFHATFKHSWINDLQYEMGGEIEFATLGITDDISNMRVDESLVVPPEEAIEHPFITYILNYTEYGYIMRNEDDDVNPELVKYLVKNRTEFQKLGYDIRAMRSCINI</sequence>
<name>A0A916DXR8_9BACT</name>
<dbReference type="GO" id="GO:0034440">
    <property type="term" value="P:lipid oxidation"/>
    <property type="evidence" value="ECO:0007669"/>
    <property type="project" value="InterPro"/>
</dbReference>
<dbReference type="GO" id="GO:0016702">
    <property type="term" value="F:oxidoreductase activity, acting on single donors with incorporation of molecular oxygen, incorporation of two atoms of oxygen"/>
    <property type="evidence" value="ECO:0007669"/>
    <property type="project" value="InterPro"/>
</dbReference>
<dbReference type="EMBL" id="AP026867">
    <property type="protein sequence ID" value="BDS15341.1"/>
    <property type="molecule type" value="Genomic_DNA"/>
</dbReference>
<protein>
    <recommendedName>
        <fullName evidence="3">Lipoxygenase domain-containing protein</fullName>
    </recommendedName>
</protein>
<proteinExistence type="predicted"/>
<evidence type="ECO:0000256" key="1">
    <source>
        <dbReference type="ARBA" id="ARBA00022723"/>
    </source>
</evidence>
<dbReference type="PROSITE" id="PS51393">
    <property type="entry name" value="LIPOXYGENASE_3"/>
    <property type="match status" value="1"/>
</dbReference>
<keyword evidence="5" id="KW-1185">Reference proteome</keyword>
<dbReference type="PANTHER" id="PTHR11771">
    <property type="entry name" value="LIPOXYGENASE"/>
    <property type="match status" value="1"/>
</dbReference>
<dbReference type="GO" id="GO:0046872">
    <property type="term" value="F:metal ion binding"/>
    <property type="evidence" value="ECO:0007669"/>
    <property type="project" value="UniProtKB-KW"/>
</dbReference>
<gene>
    <name evidence="4" type="ORF">AsAng_0061250</name>
</gene>
<feature type="domain" description="Lipoxygenase" evidence="3">
    <location>
        <begin position="227"/>
        <end position="367"/>
    </location>
</feature>
<organism evidence="4 5">
    <name type="scientific">Aureispira anguillae</name>
    <dbReference type="NCBI Taxonomy" id="2864201"/>
    <lineage>
        <taxon>Bacteria</taxon>
        <taxon>Pseudomonadati</taxon>
        <taxon>Bacteroidota</taxon>
        <taxon>Saprospiria</taxon>
        <taxon>Saprospirales</taxon>
        <taxon>Saprospiraceae</taxon>
        <taxon>Aureispira</taxon>
    </lineage>
</organism>
<dbReference type="InterPro" id="IPR000907">
    <property type="entry name" value="LipOase"/>
</dbReference>
<dbReference type="Proteomes" id="UP001060919">
    <property type="component" value="Chromosome"/>
</dbReference>
<dbReference type="KEGG" id="aup:AsAng_0061250"/>
<accession>A0A916DXR8</accession>
<reference evidence="4" key="1">
    <citation type="submission" date="2022-09" db="EMBL/GenBank/DDBJ databases">
        <title>Aureispira anguillicida sp. nov., isolated from Leptocephalus of Japanese eel Anguilla japonica.</title>
        <authorList>
            <person name="Yuasa K."/>
            <person name="Mekata T."/>
            <person name="Ikunari K."/>
        </authorList>
    </citation>
    <scope>NUCLEOTIDE SEQUENCE</scope>
    <source>
        <strain evidence="4">EL160426</strain>
    </source>
</reference>
<dbReference type="Gene3D" id="1.20.245.10">
    <property type="entry name" value="Lipoxygenase-1, Domain 5"/>
    <property type="match status" value="1"/>
</dbReference>
<evidence type="ECO:0000256" key="2">
    <source>
        <dbReference type="ARBA" id="ARBA00023002"/>
    </source>
</evidence>
<dbReference type="RefSeq" id="WP_264790502.1">
    <property type="nucleotide sequence ID" value="NZ_AP026867.1"/>
</dbReference>
<evidence type="ECO:0000313" key="4">
    <source>
        <dbReference type="EMBL" id="BDS15341.1"/>
    </source>
</evidence>
<dbReference type="Pfam" id="PF00305">
    <property type="entry name" value="Lipoxygenase"/>
    <property type="match status" value="1"/>
</dbReference>
<keyword evidence="2" id="KW-0560">Oxidoreductase</keyword>
<evidence type="ECO:0000313" key="5">
    <source>
        <dbReference type="Proteomes" id="UP001060919"/>
    </source>
</evidence>